<dbReference type="EnsemblMetazoa" id="CJA34306.1">
    <property type="protein sequence ID" value="CJA34306.1"/>
    <property type="gene ID" value="WBGene00210153"/>
</dbReference>
<feature type="region of interest" description="Disordered" evidence="1">
    <location>
        <begin position="41"/>
        <end position="75"/>
    </location>
</feature>
<dbReference type="EnsemblMetazoa" id="CJA33265.1">
    <property type="protein sequence ID" value="CJA33265.1"/>
    <property type="gene ID" value="WBGene00209112"/>
</dbReference>
<reference evidence="4" key="1">
    <citation type="submission" date="2010-08" db="EMBL/GenBank/DDBJ databases">
        <authorList>
            <consortium name="Caenorhabditis japonica Sequencing Consortium"/>
            <person name="Wilson R.K."/>
        </authorList>
    </citation>
    <scope>NUCLEOTIDE SEQUENCE [LARGE SCALE GENOMIC DNA]</scope>
    <source>
        <strain evidence="4">DF5081</strain>
    </source>
</reference>
<evidence type="ECO:0000256" key="2">
    <source>
        <dbReference type="SAM" id="SignalP"/>
    </source>
</evidence>
<name>A0A2Q4SRB7_CAEJA</name>
<reference evidence="3" key="2">
    <citation type="submission" date="2022-06" db="UniProtKB">
        <authorList>
            <consortium name="EnsemblMetazoa"/>
        </authorList>
    </citation>
    <scope>IDENTIFICATION</scope>
    <source>
        <strain evidence="3">DF5081</strain>
    </source>
</reference>
<evidence type="ECO:0000313" key="4">
    <source>
        <dbReference type="Proteomes" id="UP000005237"/>
    </source>
</evidence>
<evidence type="ECO:0000313" key="3">
    <source>
        <dbReference type="EnsemblMetazoa" id="CJA33265.1"/>
    </source>
</evidence>
<organism evidence="3 4">
    <name type="scientific">Caenorhabditis japonica</name>
    <dbReference type="NCBI Taxonomy" id="281687"/>
    <lineage>
        <taxon>Eukaryota</taxon>
        <taxon>Metazoa</taxon>
        <taxon>Ecdysozoa</taxon>
        <taxon>Nematoda</taxon>
        <taxon>Chromadorea</taxon>
        <taxon>Rhabditida</taxon>
        <taxon>Rhabditina</taxon>
        <taxon>Rhabditomorpha</taxon>
        <taxon>Rhabditoidea</taxon>
        <taxon>Rhabditidae</taxon>
        <taxon>Peloderinae</taxon>
        <taxon>Caenorhabditis</taxon>
    </lineage>
</organism>
<dbReference type="Proteomes" id="UP000005237">
    <property type="component" value="Unassembled WGS sequence"/>
</dbReference>
<feature type="region of interest" description="Disordered" evidence="1">
    <location>
        <begin position="109"/>
        <end position="137"/>
    </location>
</feature>
<dbReference type="FunCoup" id="A0A2Q4SRB7">
    <property type="interactions" value="1607"/>
</dbReference>
<protein>
    <submittedName>
        <fullName evidence="3">Uncharacterized protein</fullName>
    </submittedName>
</protein>
<evidence type="ECO:0000256" key="1">
    <source>
        <dbReference type="SAM" id="MobiDB-lite"/>
    </source>
</evidence>
<dbReference type="InParanoid" id="A0A2Q4SRB7"/>
<accession>A0A2Q4SRB7</accession>
<keyword evidence="4" id="KW-1185">Reference proteome</keyword>
<sequence length="151" mass="14220">MKLLVFLTSLLAVSISVSGEYAIGGGAPVGAAPVDAISVSAPESTPEVGGAPVPAAEGYPTAAAGGGGGSYPSKKRRVARAYAEGGSAGYSGAVGGGAPVGAAPVDVAPAVASESTPEVGGAPAPAAEGYPTAAGGGSYPAKMARFLRFSI</sequence>
<feature type="signal peptide" evidence="2">
    <location>
        <begin position="1"/>
        <end position="19"/>
    </location>
</feature>
<feature type="compositionally biased region" description="Low complexity" evidence="1">
    <location>
        <begin position="109"/>
        <end position="133"/>
    </location>
</feature>
<proteinExistence type="predicted"/>
<keyword evidence="2" id="KW-0732">Signal</keyword>
<feature type="chain" id="PRO_5015085794" evidence="2">
    <location>
        <begin position="20"/>
        <end position="151"/>
    </location>
</feature>
<dbReference type="AlphaFoldDB" id="A0A2Q4SRB7"/>